<keyword evidence="5" id="KW-1185">Reference proteome</keyword>
<dbReference type="InterPro" id="IPR036179">
    <property type="entry name" value="Ig-like_dom_sf"/>
</dbReference>
<feature type="chain" id="PRO_5044786263" description="Ig-like domain-containing protein" evidence="2">
    <location>
        <begin position="22"/>
        <end position="528"/>
    </location>
</feature>
<keyword evidence="1" id="KW-0472">Membrane</keyword>
<dbReference type="EMBL" id="JACVVK020000103">
    <property type="protein sequence ID" value="KAK7492404.1"/>
    <property type="molecule type" value="Genomic_DNA"/>
</dbReference>
<name>A0ABD0KYW4_9CAEN</name>
<feature type="transmembrane region" description="Helical" evidence="1">
    <location>
        <begin position="452"/>
        <end position="474"/>
    </location>
</feature>
<dbReference type="SUPFAM" id="SSF48726">
    <property type="entry name" value="Immunoglobulin"/>
    <property type="match status" value="1"/>
</dbReference>
<evidence type="ECO:0000259" key="3">
    <source>
        <dbReference type="PROSITE" id="PS50835"/>
    </source>
</evidence>
<protein>
    <recommendedName>
        <fullName evidence="3">Ig-like domain-containing protein</fullName>
    </recommendedName>
</protein>
<keyword evidence="2" id="KW-0732">Signal</keyword>
<dbReference type="Proteomes" id="UP001519460">
    <property type="component" value="Unassembled WGS sequence"/>
</dbReference>
<keyword evidence="1" id="KW-1133">Transmembrane helix</keyword>
<gene>
    <name evidence="4" type="ORF">BaRGS_00016277</name>
</gene>
<sequence>MWGSPFLLCLALVTPLHTATTAPRVICHGRGLFVWGRDTLVCRPSIPSNTITWSLVPADGGPAMHLATCPGQSPYCTTLRPVPDMSIRRHQPETGVLEIFKAARNMSGTYVCSELHSDGPAESANSVLMDCNQPRGVQVEEGDYLDRLSCHVFNRSRAVTWSLITPSGLRTLLGVCHGARNCSTPLGSYVTLDSYLNRFSLTINRIKRETSGTLVCSDGIHSDTCPLNVYNRLKGTTCSPLQFNHANWSAIATCDVTSAYSAVGRFFYTVHMKWPTPVPSPHDHPWEWDVTGTFTLPSFTDNATGREDYSGRCTLSWPLPVVDGRYSYITETFSDNYIGLSGTFTIQRPSPPSVQCEGALRDAGRVPCVCSTSSLGSPAGRLIWFSGDTVLAAGQYGVTSLQFPADKTPTKCDVSFQMTCQVDWIIKENISVTTSVACTSQDALSSRRLQQIVIGVEVGLVLVLALCGLLIILWHRQTLTCLTGLRRETHHTVDIEDHEQQQHTEHFGMVVLKTSGGEQGADDITPHL</sequence>
<reference evidence="4 5" key="1">
    <citation type="journal article" date="2023" name="Sci. Data">
        <title>Genome assembly of the Korean intertidal mud-creeper Batillaria attramentaria.</title>
        <authorList>
            <person name="Patra A.K."/>
            <person name="Ho P.T."/>
            <person name="Jun S."/>
            <person name="Lee S.J."/>
            <person name="Kim Y."/>
            <person name="Won Y.J."/>
        </authorList>
    </citation>
    <scope>NUCLEOTIDE SEQUENCE [LARGE SCALE GENOMIC DNA]</scope>
    <source>
        <strain evidence="4">Wonlab-2016</strain>
    </source>
</reference>
<accession>A0ABD0KYW4</accession>
<dbReference type="PROSITE" id="PS50835">
    <property type="entry name" value="IG_LIKE"/>
    <property type="match status" value="1"/>
</dbReference>
<proteinExistence type="predicted"/>
<feature type="signal peptide" evidence="2">
    <location>
        <begin position="1"/>
        <end position="21"/>
    </location>
</feature>
<evidence type="ECO:0000256" key="1">
    <source>
        <dbReference type="SAM" id="Phobius"/>
    </source>
</evidence>
<keyword evidence="1" id="KW-0812">Transmembrane</keyword>
<dbReference type="InterPro" id="IPR007110">
    <property type="entry name" value="Ig-like_dom"/>
</dbReference>
<evidence type="ECO:0000313" key="4">
    <source>
        <dbReference type="EMBL" id="KAK7492404.1"/>
    </source>
</evidence>
<dbReference type="AlphaFoldDB" id="A0ABD0KYW4"/>
<organism evidence="4 5">
    <name type="scientific">Batillaria attramentaria</name>
    <dbReference type="NCBI Taxonomy" id="370345"/>
    <lineage>
        <taxon>Eukaryota</taxon>
        <taxon>Metazoa</taxon>
        <taxon>Spiralia</taxon>
        <taxon>Lophotrochozoa</taxon>
        <taxon>Mollusca</taxon>
        <taxon>Gastropoda</taxon>
        <taxon>Caenogastropoda</taxon>
        <taxon>Sorbeoconcha</taxon>
        <taxon>Cerithioidea</taxon>
        <taxon>Batillariidae</taxon>
        <taxon>Batillaria</taxon>
    </lineage>
</organism>
<evidence type="ECO:0000256" key="2">
    <source>
        <dbReference type="SAM" id="SignalP"/>
    </source>
</evidence>
<feature type="domain" description="Ig-like" evidence="3">
    <location>
        <begin position="120"/>
        <end position="216"/>
    </location>
</feature>
<comment type="caution">
    <text evidence="4">The sequence shown here is derived from an EMBL/GenBank/DDBJ whole genome shotgun (WGS) entry which is preliminary data.</text>
</comment>
<evidence type="ECO:0000313" key="5">
    <source>
        <dbReference type="Proteomes" id="UP001519460"/>
    </source>
</evidence>